<organism evidence="2 3">
    <name type="scientific">Nonomuraea mangrovi</name>
    <dbReference type="NCBI Taxonomy" id="2316207"/>
    <lineage>
        <taxon>Bacteria</taxon>
        <taxon>Bacillati</taxon>
        <taxon>Actinomycetota</taxon>
        <taxon>Actinomycetes</taxon>
        <taxon>Streptosporangiales</taxon>
        <taxon>Streptosporangiaceae</taxon>
        <taxon>Nonomuraea</taxon>
    </lineage>
</organism>
<dbReference type="RefSeq" id="WP_379576629.1">
    <property type="nucleotide sequence ID" value="NZ_JBHUFV010000050.1"/>
</dbReference>
<name>A0ABW4T376_9ACTN</name>
<comment type="caution">
    <text evidence="2">The sequence shown here is derived from an EMBL/GenBank/DDBJ whole genome shotgun (WGS) entry which is preliminary data.</text>
</comment>
<dbReference type="Proteomes" id="UP001597368">
    <property type="component" value="Unassembled WGS sequence"/>
</dbReference>
<sequence length="62" mass="6976">MSSPQNLSWHSCNNGQCVQVAKHADRVLIRDGKDADGAVLRFSLQEWESFRDAVKQGRFDGI</sequence>
<dbReference type="EMBL" id="JBHUFV010000050">
    <property type="protein sequence ID" value="MFD1936395.1"/>
    <property type="molecule type" value="Genomic_DNA"/>
</dbReference>
<evidence type="ECO:0000259" key="1">
    <source>
        <dbReference type="Pfam" id="PF04149"/>
    </source>
</evidence>
<dbReference type="InterPro" id="IPR007278">
    <property type="entry name" value="DUF397"/>
</dbReference>
<proteinExistence type="predicted"/>
<feature type="domain" description="DUF397" evidence="1">
    <location>
        <begin position="8"/>
        <end position="55"/>
    </location>
</feature>
<dbReference type="Pfam" id="PF04149">
    <property type="entry name" value="DUF397"/>
    <property type="match status" value="1"/>
</dbReference>
<accession>A0ABW4T376</accession>
<keyword evidence="3" id="KW-1185">Reference proteome</keyword>
<reference evidence="3" key="1">
    <citation type="journal article" date="2019" name="Int. J. Syst. Evol. Microbiol.">
        <title>The Global Catalogue of Microorganisms (GCM) 10K type strain sequencing project: providing services to taxonomists for standard genome sequencing and annotation.</title>
        <authorList>
            <consortium name="The Broad Institute Genomics Platform"/>
            <consortium name="The Broad Institute Genome Sequencing Center for Infectious Disease"/>
            <person name="Wu L."/>
            <person name="Ma J."/>
        </authorList>
    </citation>
    <scope>NUCLEOTIDE SEQUENCE [LARGE SCALE GENOMIC DNA]</scope>
    <source>
        <strain evidence="3">ICMP 6774ER</strain>
    </source>
</reference>
<evidence type="ECO:0000313" key="3">
    <source>
        <dbReference type="Proteomes" id="UP001597368"/>
    </source>
</evidence>
<protein>
    <submittedName>
        <fullName evidence="2">DUF397 domain-containing protein</fullName>
    </submittedName>
</protein>
<evidence type="ECO:0000313" key="2">
    <source>
        <dbReference type="EMBL" id="MFD1936395.1"/>
    </source>
</evidence>
<gene>
    <name evidence="2" type="ORF">ACFSKW_33480</name>
</gene>